<dbReference type="GO" id="GO:0006508">
    <property type="term" value="P:proteolysis"/>
    <property type="evidence" value="ECO:0007669"/>
    <property type="project" value="UniProtKB-KW"/>
</dbReference>
<dbReference type="InterPro" id="IPR001405">
    <property type="entry name" value="UPF0758"/>
</dbReference>
<dbReference type="eggNOG" id="COG2003">
    <property type="taxonomic scope" value="Bacteria"/>
</dbReference>
<gene>
    <name evidence="8" type="ORF">PSAB_10695</name>
</gene>
<evidence type="ECO:0000256" key="5">
    <source>
        <dbReference type="ARBA" id="ARBA00022833"/>
    </source>
</evidence>
<dbReference type="InterPro" id="IPR025657">
    <property type="entry name" value="RadC_JAB"/>
</dbReference>
<dbReference type="Proteomes" id="UP000019772">
    <property type="component" value="Chromosome"/>
</dbReference>
<keyword evidence="2" id="KW-0645">Protease</keyword>
<keyword evidence="5" id="KW-0862">Zinc</keyword>
<evidence type="ECO:0000256" key="1">
    <source>
        <dbReference type="ARBA" id="ARBA00010243"/>
    </source>
</evidence>
<keyword evidence="9" id="KW-1185">Reference proteome</keyword>
<dbReference type="Gene3D" id="3.40.140.10">
    <property type="entry name" value="Cytidine Deaminase, domain 2"/>
    <property type="match status" value="1"/>
</dbReference>
<organism evidence="8 9">
    <name type="scientific">Paenibacillus sabinae T27</name>
    <dbReference type="NCBI Taxonomy" id="1268072"/>
    <lineage>
        <taxon>Bacteria</taxon>
        <taxon>Bacillati</taxon>
        <taxon>Bacillota</taxon>
        <taxon>Bacilli</taxon>
        <taxon>Bacillales</taxon>
        <taxon>Paenibacillaceae</taxon>
        <taxon>Paenibacillus</taxon>
    </lineage>
</organism>
<reference evidence="8 9" key="1">
    <citation type="journal article" date="2014" name="PLoS Genet.">
        <title>Comparative Genomic Analysis of N2-Fixing and Non-N2-Fixing Paenibacillus spp.: Organization, Evolution and Expression of the Nitrogen Fixation Genes.</title>
        <authorList>
            <person name="Xie J.B."/>
            <person name="Du Z."/>
            <person name="Bai L."/>
            <person name="Tian C."/>
            <person name="Zhang Y."/>
            <person name="Xie J.Y."/>
            <person name="Wang T."/>
            <person name="Liu X."/>
            <person name="Chen X."/>
            <person name="Cheng Q."/>
            <person name="Chen S."/>
            <person name="Li J."/>
        </authorList>
    </citation>
    <scope>NUCLEOTIDE SEQUENCE [LARGE SCALE GENOMIC DNA]</scope>
    <source>
        <strain evidence="8 9">T27</strain>
    </source>
</reference>
<evidence type="ECO:0000256" key="3">
    <source>
        <dbReference type="ARBA" id="ARBA00022723"/>
    </source>
</evidence>
<dbReference type="PATRIC" id="fig|1268072.3.peg.2227"/>
<feature type="domain" description="MPN" evidence="7">
    <location>
        <begin position="78"/>
        <end position="201"/>
    </location>
</feature>
<dbReference type="Gene3D" id="1.10.150.20">
    <property type="entry name" value="5' to 3' exonuclease, C-terminal subdomain"/>
    <property type="match status" value="1"/>
</dbReference>
<dbReference type="EMBL" id="CP004078">
    <property type="protein sequence ID" value="AHV97069.1"/>
    <property type="molecule type" value="Genomic_DNA"/>
</dbReference>
<keyword evidence="3" id="KW-0479">Metal-binding</keyword>
<sequence>MTTNNPYMAIIANTLREKKSSYTVEEIMKVFSTPEELLGATEQELMQIRGIGKVKAQQVAAALELAKLLNTPKQLPAVIRSPQDAYELLYSELSYLTKEHFICLFLNTKNRIIGQPETISIGSLNSAIVHPREVFRAAIKRSSAALICAHNHPSDDPTPSFEDIQLTKRLVDAGDILGISVLDHLIIGGQDYVSLKERGLM</sequence>
<keyword evidence="6" id="KW-0482">Metalloprotease</keyword>
<accession>X4ZZJ0</accession>
<dbReference type="Pfam" id="PF04002">
    <property type="entry name" value="RadC"/>
    <property type="match status" value="1"/>
</dbReference>
<dbReference type="CDD" id="cd08071">
    <property type="entry name" value="MPN_DUF2466"/>
    <property type="match status" value="1"/>
</dbReference>
<evidence type="ECO:0000256" key="2">
    <source>
        <dbReference type="ARBA" id="ARBA00022670"/>
    </source>
</evidence>
<dbReference type="STRING" id="1268072.PSAB_10695"/>
<dbReference type="RefSeq" id="WP_025334604.1">
    <property type="nucleotide sequence ID" value="NZ_CP004078.1"/>
</dbReference>
<dbReference type="SUPFAM" id="SSF47781">
    <property type="entry name" value="RuvA domain 2-like"/>
    <property type="match status" value="1"/>
</dbReference>
<evidence type="ECO:0000313" key="9">
    <source>
        <dbReference type="Proteomes" id="UP000019772"/>
    </source>
</evidence>
<proteinExistence type="inferred from homology"/>
<dbReference type="GO" id="GO:0008237">
    <property type="term" value="F:metallopeptidase activity"/>
    <property type="evidence" value="ECO:0007669"/>
    <property type="project" value="UniProtKB-KW"/>
</dbReference>
<dbReference type="GO" id="GO:0046872">
    <property type="term" value="F:metal ion binding"/>
    <property type="evidence" value="ECO:0007669"/>
    <property type="project" value="UniProtKB-KW"/>
</dbReference>
<dbReference type="InterPro" id="IPR037518">
    <property type="entry name" value="MPN"/>
</dbReference>
<dbReference type="HOGENOM" id="CLU_073529_0_2_9"/>
<dbReference type="InterPro" id="IPR010994">
    <property type="entry name" value="RuvA_2-like"/>
</dbReference>
<dbReference type="AlphaFoldDB" id="X4ZZJ0"/>
<dbReference type="KEGG" id="psab:PSAB_10695"/>
<comment type="similarity">
    <text evidence="1">Belongs to the UPF0758 family.</text>
</comment>
<evidence type="ECO:0000256" key="6">
    <source>
        <dbReference type="ARBA" id="ARBA00023049"/>
    </source>
</evidence>
<dbReference type="PROSITE" id="PS50249">
    <property type="entry name" value="MPN"/>
    <property type="match status" value="1"/>
</dbReference>
<dbReference type="PANTHER" id="PTHR30471:SF3">
    <property type="entry name" value="UPF0758 PROTEIN YEES-RELATED"/>
    <property type="match status" value="1"/>
</dbReference>
<dbReference type="PANTHER" id="PTHR30471">
    <property type="entry name" value="DNA REPAIR PROTEIN RADC"/>
    <property type="match status" value="1"/>
</dbReference>
<dbReference type="NCBIfam" id="NF000642">
    <property type="entry name" value="PRK00024.1"/>
    <property type="match status" value="1"/>
</dbReference>
<evidence type="ECO:0000256" key="4">
    <source>
        <dbReference type="ARBA" id="ARBA00022801"/>
    </source>
</evidence>
<evidence type="ECO:0000313" key="8">
    <source>
        <dbReference type="EMBL" id="AHV97069.1"/>
    </source>
</evidence>
<name>X4ZZJ0_9BACL</name>
<keyword evidence="4" id="KW-0378">Hydrolase</keyword>
<evidence type="ECO:0000259" key="7">
    <source>
        <dbReference type="PROSITE" id="PS50249"/>
    </source>
</evidence>
<dbReference type="NCBIfam" id="TIGR00608">
    <property type="entry name" value="radc"/>
    <property type="match status" value="1"/>
</dbReference>
<protein>
    <submittedName>
        <fullName evidence="8">DNA repair protein RadC</fullName>
    </submittedName>
</protein>